<keyword evidence="3" id="KW-1185">Reference proteome</keyword>
<comment type="caution">
    <text evidence="2">The sequence shown here is derived from an EMBL/GenBank/DDBJ whole genome shotgun (WGS) entry which is preliminary data.</text>
</comment>
<reference evidence="2" key="1">
    <citation type="submission" date="2023-03" db="EMBL/GenBank/DDBJ databases">
        <title>Electrophorus voltai genome.</title>
        <authorList>
            <person name="Bian C."/>
        </authorList>
    </citation>
    <scope>NUCLEOTIDE SEQUENCE</scope>
    <source>
        <strain evidence="2">CB-2022</strain>
        <tissue evidence="2">Muscle</tissue>
    </source>
</reference>
<organism evidence="2 3">
    <name type="scientific">Electrophorus voltai</name>
    <dbReference type="NCBI Taxonomy" id="2609070"/>
    <lineage>
        <taxon>Eukaryota</taxon>
        <taxon>Metazoa</taxon>
        <taxon>Chordata</taxon>
        <taxon>Craniata</taxon>
        <taxon>Vertebrata</taxon>
        <taxon>Euteleostomi</taxon>
        <taxon>Actinopterygii</taxon>
        <taxon>Neopterygii</taxon>
        <taxon>Teleostei</taxon>
        <taxon>Ostariophysi</taxon>
        <taxon>Gymnotiformes</taxon>
        <taxon>Gymnotoidei</taxon>
        <taxon>Gymnotidae</taxon>
        <taxon>Electrophorus</taxon>
    </lineage>
</organism>
<dbReference type="Proteomes" id="UP001239994">
    <property type="component" value="Unassembled WGS sequence"/>
</dbReference>
<proteinExistence type="predicted"/>
<evidence type="ECO:0000256" key="1">
    <source>
        <dbReference type="SAM" id="MobiDB-lite"/>
    </source>
</evidence>
<evidence type="ECO:0000313" key="3">
    <source>
        <dbReference type="Proteomes" id="UP001239994"/>
    </source>
</evidence>
<dbReference type="AlphaFoldDB" id="A0AAD8YZL1"/>
<protein>
    <submittedName>
        <fullName evidence="2">Uncharacterized protein</fullName>
    </submittedName>
</protein>
<feature type="compositionally biased region" description="Basic and acidic residues" evidence="1">
    <location>
        <begin position="1"/>
        <end position="23"/>
    </location>
</feature>
<feature type="region of interest" description="Disordered" evidence="1">
    <location>
        <begin position="1"/>
        <end position="78"/>
    </location>
</feature>
<sequence>MEMNNHRDSANDSPILERSEILRHPGLTPHSHHGGGGRWTILGGPPKYGPGSDSAESYRPQPYSEDRHAEVDSAGSYDPYMDFHEGYTDYGEYGECRDISLRSDLGFDYGEDSSMEVEEVLYGDPPNGSDVESADSESDEALALQIPPKANHPKLHKEGRRCSRTLFPLGCTAPELVHRYLSLVEAKGRRHQCSPQRQAKQLLDSKPESRLRQVRPRTWEHWLDPSVNDMDDAILVVTTQGLRPLSTEPMQFLNMSFL</sequence>
<name>A0AAD8YZL1_9TELE</name>
<gene>
    <name evidence="2" type="ORF">P4O66_002236</name>
</gene>
<evidence type="ECO:0000313" key="2">
    <source>
        <dbReference type="EMBL" id="KAK1789907.1"/>
    </source>
</evidence>
<accession>A0AAD8YZL1</accession>
<dbReference type="EMBL" id="JAROKS010000021">
    <property type="protein sequence ID" value="KAK1789907.1"/>
    <property type="molecule type" value="Genomic_DNA"/>
</dbReference>